<reference evidence="1" key="1">
    <citation type="submission" date="2023-06" db="EMBL/GenBank/DDBJ databases">
        <authorList>
            <person name="Kurt Z."/>
        </authorList>
    </citation>
    <scope>NUCLEOTIDE SEQUENCE</scope>
</reference>
<organism evidence="1">
    <name type="scientific">Hexamita inflata</name>
    <dbReference type="NCBI Taxonomy" id="28002"/>
    <lineage>
        <taxon>Eukaryota</taxon>
        <taxon>Metamonada</taxon>
        <taxon>Diplomonadida</taxon>
        <taxon>Hexamitidae</taxon>
        <taxon>Hexamitinae</taxon>
        <taxon>Hexamita</taxon>
    </lineage>
</organism>
<protein>
    <submittedName>
        <fullName evidence="1">BPI-like protein</fullName>
    </submittedName>
    <submittedName>
        <fullName evidence="2">BPI-like_protein</fullName>
    </submittedName>
</protein>
<dbReference type="AlphaFoldDB" id="A0AA86QKZ4"/>
<reference evidence="2 3" key="2">
    <citation type="submission" date="2024-07" db="EMBL/GenBank/DDBJ databases">
        <authorList>
            <person name="Akdeniz Z."/>
        </authorList>
    </citation>
    <scope>NUCLEOTIDE SEQUENCE [LARGE SCALE GENOMIC DNA]</scope>
</reference>
<dbReference type="Gene3D" id="3.15.10.10">
    <property type="entry name" value="Bactericidal permeability-increasing protein, domain 1"/>
    <property type="match status" value="1"/>
</dbReference>
<evidence type="ECO:0000313" key="3">
    <source>
        <dbReference type="Proteomes" id="UP001642409"/>
    </source>
</evidence>
<proteinExistence type="predicted"/>
<dbReference type="EMBL" id="CAXDID020000107">
    <property type="protein sequence ID" value="CAL6028579.1"/>
    <property type="molecule type" value="Genomic_DNA"/>
</dbReference>
<keyword evidence="3" id="KW-1185">Reference proteome</keyword>
<name>A0AA86QKZ4_9EUKA</name>
<dbReference type="Proteomes" id="UP001642409">
    <property type="component" value="Unassembled WGS sequence"/>
</dbReference>
<sequence>MLALCIASSSTCNMPKFPLNLSSQDSSYMISMNNNGLQNYVKCIIQQFPKKMMNPYINSQEYILNLDDLVVDFMIQNFQFLKFEAAQVNIQSKSINTSNTNITIKFFWQLRVLNHYPYSSDTGHGEIVISNSSLNIADISFNPDEECVGNMQTWFSNLNMDIKQFNVTISDGQSLIFKKYYTDIVTQVNEMVQDEISQIMQQIIYTYVLLISKTQQNFAYYPNYPEMLKDDRFTANLFDELNQLIVMKSGYTFNVQNISDQFINQQMLQPLPIYKNQKQIEYTVSRAALNNYLYSFHKYNDTYSNPLLFSVLEAPTVDFFYDNIIMNLKIQRQGIVEEIQLTGIPLLRNEKEITYLLFQFQIDTEKNTEIVNWINAQLQEASYLIQNTIFSLIGFSIRIDEENDCVRVIGDITECFN</sequence>
<comment type="caution">
    <text evidence="1">The sequence shown here is derived from an EMBL/GenBank/DDBJ whole genome shotgun (WGS) entry which is preliminary data.</text>
</comment>
<dbReference type="EMBL" id="CATOUU010000840">
    <property type="protein sequence ID" value="CAI9953675.1"/>
    <property type="molecule type" value="Genomic_DNA"/>
</dbReference>
<evidence type="ECO:0000313" key="1">
    <source>
        <dbReference type="EMBL" id="CAI9953675.1"/>
    </source>
</evidence>
<accession>A0AA86QKZ4</accession>
<dbReference type="GO" id="GO:0008289">
    <property type="term" value="F:lipid binding"/>
    <property type="evidence" value="ECO:0007669"/>
    <property type="project" value="InterPro"/>
</dbReference>
<gene>
    <name evidence="2" type="ORF">HINF_LOCUS31877</name>
    <name evidence="1" type="ORF">HINF_LOCUS41320</name>
</gene>
<dbReference type="SUPFAM" id="SSF55394">
    <property type="entry name" value="Bactericidal permeability-increasing protein, BPI"/>
    <property type="match status" value="1"/>
</dbReference>
<evidence type="ECO:0000313" key="2">
    <source>
        <dbReference type="EMBL" id="CAL6028579.1"/>
    </source>
</evidence>
<dbReference type="InterPro" id="IPR017943">
    <property type="entry name" value="Bactericidal_perm-incr_a/b_dom"/>
</dbReference>